<evidence type="ECO:0000313" key="3">
    <source>
        <dbReference type="Proteomes" id="UP000054166"/>
    </source>
</evidence>
<proteinExistence type="predicted"/>
<feature type="region of interest" description="Disordered" evidence="1">
    <location>
        <begin position="44"/>
        <end position="72"/>
    </location>
</feature>
<dbReference type="HOGENOM" id="CLU_2723083_0_0_1"/>
<organism evidence="2 3">
    <name type="scientific">Piloderma croceum (strain F 1598)</name>
    <dbReference type="NCBI Taxonomy" id="765440"/>
    <lineage>
        <taxon>Eukaryota</taxon>
        <taxon>Fungi</taxon>
        <taxon>Dikarya</taxon>
        <taxon>Basidiomycota</taxon>
        <taxon>Agaricomycotina</taxon>
        <taxon>Agaricomycetes</taxon>
        <taxon>Agaricomycetidae</taxon>
        <taxon>Atheliales</taxon>
        <taxon>Atheliaceae</taxon>
        <taxon>Piloderma</taxon>
    </lineage>
</organism>
<reference evidence="3" key="2">
    <citation type="submission" date="2015-01" db="EMBL/GenBank/DDBJ databases">
        <title>Evolutionary Origins and Diversification of the Mycorrhizal Mutualists.</title>
        <authorList>
            <consortium name="DOE Joint Genome Institute"/>
            <consortium name="Mycorrhizal Genomics Consortium"/>
            <person name="Kohler A."/>
            <person name="Kuo A."/>
            <person name="Nagy L.G."/>
            <person name="Floudas D."/>
            <person name="Copeland A."/>
            <person name="Barry K.W."/>
            <person name="Cichocki N."/>
            <person name="Veneault-Fourrey C."/>
            <person name="LaButti K."/>
            <person name="Lindquist E.A."/>
            <person name="Lipzen A."/>
            <person name="Lundell T."/>
            <person name="Morin E."/>
            <person name="Murat C."/>
            <person name="Riley R."/>
            <person name="Ohm R."/>
            <person name="Sun H."/>
            <person name="Tunlid A."/>
            <person name="Henrissat B."/>
            <person name="Grigoriev I.V."/>
            <person name="Hibbett D.S."/>
            <person name="Martin F."/>
        </authorList>
    </citation>
    <scope>NUCLEOTIDE SEQUENCE [LARGE SCALE GENOMIC DNA]</scope>
    <source>
        <strain evidence="3">F 1598</strain>
    </source>
</reference>
<name>A0A0C3FL20_PILCF</name>
<evidence type="ECO:0000256" key="1">
    <source>
        <dbReference type="SAM" id="MobiDB-lite"/>
    </source>
</evidence>
<feature type="compositionally biased region" description="Low complexity" evidence="1">
    <location>
        <begin position="44"/>
        <end position="62"/>
    </location>
</feature>
<dbReference type="Proteomes" id="UP000054166">
    <property type="component" value="Unassembled WGS sequence"/>
</dbReference>
<protein>
    <submittedName>
        <fullName evidence="2">Uncharacterized protein</fullName>
    </submittedName>
</protein>
<sequence length="72" mass="7937">MEVRAAAVPAPTVIHLHLPSNTPHNPFNSSKNLSILPLLHEHGQTLLPLSKSPQQSQQQPNNPQQPHPYPQS</sequence>
<feature type="compositionally biased region" description="Pro residues" evidence="1">
    <location>
        <begin position="63"/>
        <end position="72"/>
    </location>
</feature>
<evidence type="ECO:0000313" key="2">
    <source>
        <dbReference type="EMBL" id="KIM80226.1"/>
    </source>
</evidence>
<dbReference type="EMBL" id="KN833005">
    <property type="protein sequence ID" value="KIM80226.1"/>
    <property type="molecule type" value="Genomic_DNA"/>
</dbReference>
<dbReference type="InParanoid" id="A0A0C3FL20"/>
<reference evidence="2 3" key="1">
    <citation type="submission" date="2014-04" db="EMBL/GenBank/DDBJ databases">
        <authorList>
            <consortium name="DOE Joint Genome Institute"/>
            <person name="Kuo A."/>
            <person name="Tarkka M."/>
            <person name="Buscot F."/>
            <person name="Kohler A."/>
            <person name="Nagy L.G."/>
            <person name="Floudas D."/>
            <person name="Copeland A."/>
            <person name="Barry K.W."/>
            <person name="Cichocki N."/>
            <person name="Veneault-Fourrey C."/>
            <person name="LaButti K."/>
            <person name="Lindquist E.A."/>
            <person name="Lipzen A."/>
            <person name="Lundell T."/>
            <person name="Morin E."/>
            <person name="Murat C."/>
            <person name="Sun H."/>
            <person name="Tunlid A."/>
            <person name="Henrissat B."/>
            <person name="Grigoriev I.V."/>
            <person name="Hibbett D.S."/>
            <person name="Martin F."/>
            <person name="Nordberg H.P."/>
            <person name="Cantor M.N."/>
            <person name="Hua S.X."/>
        </authorList>
    </citation>
    <scope>NUCLEOTIDE SEQUENCE [LARGE SCALE GENOMIC DNA]</scope>
    <source>
        <strain evidence="2 3">F 1598</strain>
    </source>
</reference>
<accession>A0A0C3FL20</accession>
<keyword evidence="3" id="KW-1185">Reference proteome</keyword>
<gene>
    <name evidence="2" type="ORF">PILCRDRAFT_9773</name>
</gene>
<dbReference type="AlphaFoldDB" id="A0A0C3FL20"/>